<dbReference type="InterPro" id="IPR008258">
    <property type="entry name" value="Transglycosylase_SLT_dom_1"/>
</dbReference>
<feature type="signal peptide" evidence="1">
    <location>
        <begin position="1"/>
        <end position="27"/>
    </location>
</feature>
<sequence>MRIRFAPCIFVLSALLFFSVDVRHAFSAPFSTSQEFNTMQRFRSKKDQRNRLKAIETYFMRKNPKVSPKNISHYARLIEDYSAQYNLDPFLVASVMVKESTIKEKAVSKGNYGLMQINWNANRPWIIKTFPIRSKADLIIPSNNVRIGAHILAANIRKCKGDVDKGLDRYRGRSLASYRNSIHSHYLAISQIFRRLQPTT</sequence>
<evidence type="ECO:0000313" key="4">
    <source>
        <dbReference type="Proteomes" id="UP000295066"/>
    </source>
</evidence>
<keyword evidence="1" id="KW-0732">Signal</keyword>
<dbReference type="AlphaFoldDB" id="A0A4R8M9I1"/>
<reference evidence="3 4" key="1">
    <citation type="submission" date="2019-03" db="EMBL/GenBank/DDBJ databases">
        <title>Genomic Encyclopedia of Type Strains, Phase IV (KMG-IV): sequencing the most valuable type-strain genomes for metagenomic binning, comparative biology and taxonomic classification.</title>
        <authorList>
            <person name="Goeker M."/>
        </authorList>
    </citation>
    <scope>NUCLEOTIDE SEQUENCE [LARGE SCALE GENOMIC DNA]</scope>
    <source>
        <strain evidence="3 4">DSM 25964</strain>
    </source>
</reference>
<dbReference type="InterPro" id="IPR023346">
    <property type="entry name" value="Lysozyme-like_dom_sf"/>
</dbReference>
<proteinExistence type="predicted"/>
<dbReference type="EMBL" id="SORI01000008">
    <property type="protein sequence ID" value="TDY60485.1"/>
    <property type="molecule type" value="Genomic_DNA"/>
</dbReference>
<evidence type="ECO:0000313" key="3">
    <source>
        <dbReference type="EMBL" id="TDY60485.1"/>
    </source>
</evidence>
<organism evidence="3 4">
    <name type="scientific">Aminivibrio pyruvatiphilus</name>
    <dbReference type="NCBI Taxonomy" id="1005740"/>
    <lineage>
        <taxon>Bacteria</taxon>
        <taxon>Thermotogati</taxon>
        <taxon>Synergistota</taxon>
        <taxon>Synergistia</taxon>
        <taxon>Synergistales</taxon>
        <taxon>Aminobacteriaceae</taxon>
        <taxon>Aminivibrio</taxon>
    </lineage>
</organism>
<dbReference type="SUPFAM" id="SSF53955">
    <property type="entry name" value="Lysozyme-like"/>
    <property type="match status" value="1"/>
</dbReference>
<keyword evidence="4" id="KW-1185">Reference proteome</keyword>
<dbReference type="Pfam" id="PF01464">
    <property type="entry name" value="SLT"/>
    <property type="match status" value="1"/>
</dbReference>
<accession>A0A4R8M9I1</accession>
<comment type="caution">
    <text evidence="3">The sequence shown here is derived from an EMBL/GenBank/DDBJ whole genome shotgun (WGS) entry which is preliminary data.</text>
</comment>
<feature type="domain" description="Transglycosylase SLT" evidence="2">
    <location>
        <begin position="77"/>
        <end position="178"/>
    </location>
</feature>
<dbReference type="OrthoDB" id="4792at2"/>
<dbReference type="Gene3D" id="1.10.530.10">
    <property type="match status" value="1"/>
</dbReference>
<name>A0A4R8M9I1_9BACT</name>
<evidence type="ECO:0000259" key="2">
    <source>
        <dbReference type="Pfam" id="PF01464"/>
    </source>
</evidence>
<dbReference type="Proteomes" id="UP000295066">
    <property type="component" value="Unassembled WGS sequence"/>
</dbReference>
<gene>
    <name evidence="3" type="ORF">C8D99_10825</name>
</gene>
<evidence type="ECO:0000256" key="1">
    <source>
        <dbReference type="SAM" id="SignalP"/>
    </source>
</evidence>
<feature type="chain" id="PRO_5020631741" evidence="1">
    <location>
        <begin position="28"/>
        <end position="200"/>
    </location>
</feature>
<protein>
    <submittedName>
        <fullName evidence="3">Transglycosylase-like protein with SLT domain</fullName>
    </submittedName>
</protein>